<reference evidence="8 9" key="1">
    <citation type="journal article" date="2017" name="Int. J. Syst. Evol. Microbiol.">
        <title>Achromobacter aloeverae sp. nov., isolated from the root of Aloe vera (L.) Burm.f.</title>
        <authorList>
            <person name="Kuncharoen N."/>
            <person name="Muramatsu Y."/>
            <person name="Shibata C."/>
            <person name="Kamakura Y."/>
            <person name="Nakagawa Y."/>
            <person name="Tanasupawat S."/>
        </authorList>
    </citation>
    <scope>NUCLEOTIDE SEQUENCE [LARGE SCALE GENOMIC DNA]</scope>
    <source>
        <strain evidence="8 9">AVA-1</strain>
    </source>
</reference>
<feature type="transmembrane region" description="Helical" evidence="6">
    <location>
        <begin position="85"/>
        <end position="108"/>
    </location>
</feature>
<dbReference type="GO" id="GO:0022857">
    <property type="term" value="F:transmembrane transporter activity"/>
    <property type="evidence" value="ECO:0007669"/>
    <property type="project" value="InterPro"/>
</dbReference>
<accession>A0A4Q1HIE7</accession>
<evidence type="ECO:0000256" key="4">
    <source>
        <dbReference type="ARBA" id="ARBA00022989"/>
    </source>
</evidence>
<organism evidence="8 9">
    <name type="scientific">Achromobacter aloeverae</name>
    <dbReference type="NCBI Taxonomy" id="1750518"/>
    <lineage>
        <taxon>Bacteria</taxon>
        <taxon>Pseudomonadati</taxon>
        <taxon>Pseudomonadota</taxon>
        <taxon>Betaproteobacteria</taxon>
        <taxon>Burkholderiales</taxon>
        <taxon>Alcaligenaceae</taxon>
        <taxon>Achromobacter</taxon>
    </lineage>
</organism>
<dbReference type="InterPro" id="IPR005829">
    <property type="entry name" value="Sugar_transporter_CS"/>
</dbReference>
<feature type="transmembrane region" description="Helical" evidence="6">
    <location>
        <begin position="54"/>
        <end position="73"/>
    </location>
</feature>
<dbReference type="EMBL" id="PYAL01000005">
    <property type="protein sequence ID" value="RXN86751.1"/>
    <property type="molecule type" value="Genomic_DNA"/>
</dbReference>
<evidence type="ECO:0000313" key="9">
    <source>
        <dbReference type="Proteomes" id="UP000290849"/>
    </source>
</evidence>
<evidence type="ECO:0000256" key="2">
    <source>
        <dbReference type="ARBA" id="ARBA00022448"/>
    </source>
</evidence>
<feature type="transmembrane region" description="Helical" evidence="6">
    <location>
        <begin position="476"/>
        <end position="499"/>
    </location>
</feature>
<dbReference type="Proteomes" id="UP000290849">
    <property type="component" value="Unassembled WGS sequence"/>
</dbReference>
<dbReference type="PANTHER" id="PTHR42718:SF9">
    <property type="entry name" value="MAJOR FACILITATOR SUPERFAMILY MULTIDRUG TRANSPORTER MFSC"/>
    <property type="match status" value="1"/>
</dbReference>
<feature type="transmembrane region" description="Helical" evidence="6">
    <location>
        <begin position="236"/>
        <end position="253"/>
    </location>
</feature>
<gene>
    <name evidence="8" type="ORF">C7R54_17655</name>
</gene>
<name>A0A4Q1HIE7_9BURK</name>
<feature type="transmembrane region" description="Helical" evidence="6">
    <location>
        <begin position="310"/>
        <end position="329"/>
    </location>
</feature>
<dbReference type="InterPro" id="IPR020846">
    <property type="entry name" value="MFS_dom"/>
</dbReference>
<feature type="transmembrane region" description="Helical" evidence="6">
    <location>
        <begin position="171"/>
        <end position="190"/>
    </location>
</feature>
<evidence type="ECO:0000256" key="3">
    <source>
        <dbReference type="ARBA" id="ARBA00022692"/>
    </source>
</evidence>
<sequence length="524" mass="53362">MPRGADNDAHGGAAGRGAILAAVCLAALALPLSFSGGAVATPAMGRSLGGSPEAMSWVTNAFMLTFGSMLMLAGALADRLGRKRVFAWGVGGFASCALALGLAPTLAAVDVLRALQGIFAAAALAGGTAALAQEFEGAAATRAFGALGATFGVGLAFGPVLAGWLIEHFGWRAVFLTGAVAGILALGFGVPRMRETRDPHAGRFDCLGALLFTAALTAFTCGIIEGPGLGWRHPRVMALLTGAVALSLAFLRAEARAQRPMLDLSLFRYPRFVGVQLLPVATCYGYIVLLVLLPLRFIGVDGYDEMQAGILMLALSVPMLWVPFVAVRLTRGFDAGAICGAGLVLAAAGLWALRWALRDGPGALAVVPMLMIGVGAGLPWGLMDGLSVSVVPKERAGMATGIFSTMRVAGEGVALASVTAVLAALVAARLREVLPGVDAGSLTGAAVRLATGDLSEALLLLPGMAPASVRASYAEAFGLLLDGLAVITLLCAAGVLAFLGRKPSPRMEPQTLKSTPCASGSSRE</sequence>
<keyword evidence="2" id="KW-0813">Transport</keyword>
<dbReference type="SUPFAM" id="SSF103473">
    <property type="entry name" value="MFS general substrate transporter"/>
    <property type="match status" value="1"/>
</dbReference>
<comment type="subcellular location">
    <subcellularLocation>
        <location evidence="1">Membrane</location>
        <topology evidence="1">Multi-pass membrane protein</topology>
    </subcellularLocation>
</comment>
<dbReference type="PROSITE" id="PS00216">
    <property type="entry name" value="SUGAR_TRANSPORT_1"/>
    <property type="match status" value="1"/>
</dbReference>
<dbReference type="PROSITE" id="PS50850">
    <property type="entry name" value="MFS"/>
    <property type="match status" value="1"/>
</dbReference>
<evidence type="ECO:0000313" key="8">
    <source>
        <dbReference type="EMBL" id="RXN86751.1"/>
    </source>
</evidence>
<dbReference type="AlphaFoldDB" id="A0A4Q1HIE7"/>
<comment type="caution">
    <text evidence="8">The sequence shown here is derived from an EMBL/GenBank/DDBJ whole genome shotgun (WGS) entry which is preliminary data.</text>
</comment>
<keyword evidence="5 6" id="KW-0472">Membrane</keyword>
<feature type="transmembrane region" description="Helical" evidence="6">
    <location>
        <begin position="363"/>
        <end position="387"/>
    </location>
</feature>
<dbReference type="PANTHER" id="PTHR42718">
    <property type="entry name" value="MAJOR FACILITATOR SUPERFAMILY MULTIDRUG TRANSPORTER MFSC"/>
    <property type="match status" value="1"/>
</dbReference>
<evidence type="ECO:0000256" key="5">
    <source>
        <dbReference type="ARBA" id="ARBA00023136"/>
    </source>
</evidence>
<feature type="transmembrane region" description="Helical" evidence="6">
    <location>
        <begin position="202"/>
        <end position="224"/>
    </location>
</feature>
<dbReference type="InterPro" id="IPR011701">
    <property type="entry name" value="MFS"/>
</dbReference>
<evidence type="ECO:0000256" key="6">
    <source>
        <dbReference type="SAM" id="Phobius"/>
    </source>
</evidence>
<protein>
    <submittedName>
        <fullName evidence="8">MFS transporter</fullName>
    </submittedName>
</protein>
<evidence type="ECO:0000256" key="1">
    <source>
        <dbReference type="ARBA" id="ARBA00004141"/>
    </source>
</evidence>
<keyword evidence="4 6" id="KW-1133">Transmembrane helix</keyword>
<feature type="transmembrane region" description="Helical" evidence="6">
    <location>
        <begin position="408"/>
        <end position="428"/>
    </location>
</feature>
<evidence type="ECO:0000259" key="7">
    <source>
        <dbReference type="PROSITE" id="PS50850"/>
    </source>
</evidence>
<feature type="transmembrane region" description="Helical" evidence="6">
    <location>
        <begin position="12"/>
        <end position="34"/>
    </location>
</feature>
<proteinExistence type="predicted"/>
<keyword evidence="9" id="KW-1185">Reference proteome</keyword>
<feature type="domain" description="Major facilitator superfamily (MFS) profile" evidence="7">
    <location>
        <begin position="19"/>
        <end position="506"/>
    </location>
</feature>
<feature type="transmembrane region" description="Helical" evidence="6">
    <location>
        <begin position="273"/>
        <end position="298"/>
    </location>
</feature>
<keyword evidence="3 6" id="KW-0812">Transmembrane</keyword>
<dbReference type="OrthoDB" id="9807274at2"/>
<feature type="transmembrane region" description="Helical" evidence="6">
    <location>
        <begin position="114"/>
        <end position="132"/>
    </location>
</feature>
<dbReference type="Gene3D" id="1.20.1250.20">
    <property type="entry name" value="MFS general substrate transporter like domains"/>
    <property type="match status" value="2"/>
</dbReference>
<feature type="transmembrane region" description="Helical" evidence="6">
    <location>
        <begin position="336"/>
        <end position="357"/>
    </location>
</feature>
<feature type="transmembrane region" description="Helical" evidence="6">
    <location>
        <begin position="144"/>
        <end position="165"/>
    </location>
</feature>
<dbReference type="GO" id="GO:0016020">
    <property type="term" value="C:membrane"/>
    <property type="evidence" value="ECO:0007669"/>
    <property type="project" value="UniProtKB-SubCell"/>
</dbReference>
<dbReference type="Pfam" id="PF07690">
    <property type="entry name" value="MFS_1"/>
    <property type="match status" value="1"/>
</dbReference>
<dbReference type="InterPro" id="IPR036259">
    <property type="entry name" value="MFS_trans_sf"/>
</dbReference>
<dbReference type="CDD" id="cd17321">
    <property type="entry name" value="MFS_MMR_MDR_like"/>
    <property type="match status" value="1"/>
</dbReference>